<name>A0A437PR07_9BACT</name>
<dbReference type="SUPFAM" id="SSF56601">
    <property type="entry name" value="beta-lactamase/transpeptidase-like"/>
    <property type="match status" value="1"/>
</dbReference>
<evidence type="ECO:0000313" key="3">
    <source>
        <dbReference type="Proteomes" id="UP000282832"/>
    </source>
</evidence>
<organism evidence="2 3">
    <name type="scientific">Sandaracinomonas limnophila</name>
    <dbReference type="NCBI Taxonomy" id="1862386"/>
    <lineage>
        <taxon>Bacteria</taxon>
        <taxon>Pseudomonadati</taxon>
        <taxon>Bacteroidota</taxon>
        <taxon>Cytophagia</taxon>
        <taxon>Cytophagales</taxon>
        <taxon>Flectobacillaceae</taxon>
        <taxon>Sandaracinomonas</taxon>
    </lineage>
</organism>
<protein>
    <recommendedName>
        <fullName evidence="1">Beta-lactamase class A catalytic domain-containing protein</fullName>
    </recommendedName>
</protein>
<accession>A0A437PR07</accession>
<dbReference type="Pfam" id="PF13354">
    <property type="entry name" value="Beta-lactamase2"/>
    <property type="match status" value="1"/>
</dbReference>
<comment type="caution">
    <text evidence="2">The sequence shown here is derived from an EMBL/GenBank/DDBJ whole genome shotgun (WGS) entry which is preliminary data.</text>
</comment>
<feature type="domain" description="Beta-lactamase class A catalytic" evidence="1">
    <location>
        <begin position="69"/>
        <end position="349"/>
    </location>
</feature>
<evidence type="ECO:0000259" key="1">
    <source>
        <dbReference type="Pfam" id="PF13354"/>
    </source>
</evidence>
<dbReference type="RefSeq" id="WP_127803645.1">
    <property type="nucleotide sequence ID" value="NZ_SACY01000003.1"/>
</dbReference>
<dbReference type="Gene3D" id="3.40.710.10">
    <property type="entry name" value="DD-peptidase/beta-lactamase superfamily"/>
    <property type="match status" value="1"/>
</dbReference>
<sequence>MKYKFWIFCALLIGFQMNAQKNYIENLLVQKDSFFKPLFENPEKYRLQILYTKITRDQQNKPHFKTYQYRANSKEYFYPASTVKLAACILALEKINRLKEKGIDKNTSLIHLKNRDSQIAQLKDSTSQNGLPSVAQYIKKILLVSDNDAFNRLFEFIGQEEFNKQMKQKGFKDVRIVHRLQLPLPPIENRYSNPFQFIGADGKVIYEEAEKFNEHPIYSISHIFLGKGVMQDDGKIEYKPLEFTFKNSFPLKAQHELLKRLMFPESVKPSKRFELNKEDYEFLYEYMSMSPLESDYPNYKSDSTIHDNYCKFLYYGGDKNTPQNPNIKIYNKVGDAYGFLLDNAYFIDKKNKIEFLLTATILCNEDEIFNDDKYDYEKVGFPFFKKIAILGN</sequence>
<proteinExistence type="predicted"/>
<dbReference type="EMBL" id="SACY01000003">
    <property type="protein sequence ID" value="RVU24693.1"/>
    <property type="molecule type" value="Genomic_DNA"/>
</dbReference>
<gene>
    <name evidence="2" type="ORF">EOJ36_06680</name>
</gene>
<dbReference type="GO" id="GO:0008800">
    <property type="term" value="F:beta-lactamase activity"/>
    <property type="evidence" value="ECO:0007669"/>
    <property type="project" value="InterPro"/>
</dbReference>
<dbReference type="AlphaFoldDB" id="A0A437PR07"/>
<dbReference type="GO" id="GO:0030655">
    <property type="term" value="P:beta-lactam antibiotic catabolic process"/>
    <property type="evidence" value="ECO:0007669"/>
    <property type="project" value="InterPro"/>
</dbReference>
<reference evidence="2 3" key="1">
    <citation type="submission" date="2019-01" db="EMBL/GenBank/DDBJ databases">
        <authorList>
            <person name="Chen W.-M."/>
        </authorList>
    </citation>
    <scope>NUCLEOTIDE SEQUENCE [LARGE SCALE GENOMIC DNA]</scope>
    <source>
        <strain evidence="2 3">FSY-15</strain>
    </source>
</reference>
<evidence type="ECO:0000313" key="2">
    <source>
        <dbReference type="EMBL" id="RVU24693.1"/>
    </source>
</evidence>
<dbReference type="InterPro" id="IPR012338">
    <property type="entry name" value="Beta-lactam/transpept-like"/>
</dbReference>
<keyword evidence="3" id="KW-1185">Reference proteome</keyword>
<dbReference type="OrthoDB" id="1884322at2"/>
<dbReference type="InterPro" id="IPR045155">
    <property type="entry name" value="Beta-lactam_cat"/>
</dbReference>
<dbReference type="Proteomes" id="UP000282832">
    <property type="component" value="Unassembled WGS sequence"/>
</dbReference>